<reference evidence="2" key="1">
    <citation type="submission" date="2021-03" db="EMBL/GenBank/DDBJ databases">
        <title>Antimicrobial resistance genes in bacteria isolated from Japanese honey, and their potential for conferring macrolide and lincosamide resistance in the American foulbrood pathogen Paenibacillus larvae.</title>
        <authorList>
            <person name="Okamoto M."/>
            <person name="Kumagai M."/>
            <person name="Kanamori H."/>
            <person name="Takamatsu D."/>
        </authorList>
    </citation>
    <scope>NUCLEOTIDE SEQUENCE</scope>
    <source>
        <strain evidence="2">J2TS6</strain>
    </source>
</reference>
<dbReference type="EMBL" id="BORQ01000001">
    <property type="protein sequence ID" value="GIO29013.1"/>
    <property type="molecule type" value="Genomic_DNA"/>
</dbReference>
<evidence type="ECO:0000256" key="1">
    <source>
        <dbReference type="SAM" id="MobiDB-lite"/>
    </source>
</evidence>
<keyword evidence="3" id="KW-1185">Reference proteome</keyword>
<sequence>MIKQTTNGINSLEIVKNDKSRFFSKGGEGSSGKKRKSEGTGEVAKIPGVVQNRINIANGPTRFSPSQNAGWEHVVDRHFTPGKNAGQFTVSQDEVKSILGRKDVIQTPATVLDSGQYSRVVNTGQVGTVKPSIPGVGGTETTWIQVLTDSRGNLVTTFPVPVPK</sequence>
<accession>A0A919XEJ2</accession>
<dbReference type="RefSeq" id="WP_160041903.1">
    <property type="nucleotide sequence ID" value="NZ_BORQ01000001.1"/>
</dbReference>
<feature type="region of interest" description="Disordered" evidence="1">
    <location>
        <begin position="21"/>
        <end position="42"/>
    </location>
</feature>
<gene>
    <name evidence="2" type="ORF">J2TS6_01540</name>
</gene>
<evidence type="ECO:0000313" key="3">
    <source>
        <dbReference type="Proteomes" id="UP000679779"/>
    </source>
</evidence>
<proteinExistence type="predicted"/>
<dbReference type="Proteomes" id="UP000679779">
    <property type="component" value="Unassembled WGS sequence"/>
</dbReference>
<protein>
    <submittedName>
        <fullName evidence="2">Uncharacterized protein</fullName>
    </submittedName>
</protein>
<organism evidence="2 3">
    <name type="scientific">Paenibacillus albilobatus</name>
    <dbReference type="NCBI Taxonomy" id="2716884"/>
    <lineage>
        <taxon>Bacteria</taxon>
        <taxon>Bacillati</taxon>
        <taxon>Bacillota</taxon>
        <taxon>Bacilli</taxon>
        <taxon>Bacillales</taxon>
        <taxon>Paenibacillaceae</taxon>
        <taxon>Paenibacillus</taxon>
    </lineage>
</organism>
<dbReference type="AlphaFoldDB" id="A0A919XEJ2"/>
<comment type="caution">
    <text evidence="2">The sequence shown here is derived from an EMBL/GenBank/DDBJ whole genome shotgun (WGS) entry which is preliminary data.</text>
</comment>
<evidence type="ECO:0000313" key="2">
    <source>
        <dbReference type="EMBL" id="GIO29013.1"/>
    </source>
</evidence>
<name>A0A919XEJ2_9BACL</name>